<protein>
    <submittedName>
        <fullName evidence="1">dTDP-glucose 4,6-dehydratase</fullName>
    </submittedName>
</protein>
<dbReference type="EMBL" id="VSIV01000158">
    <property type="protein sequence ID" value="TYB33371.1"/>
    <property type="molecule type" value="Genomic_DNA"/>
</dbReference>
<organism evidence="1 2">
    <name type="scientific">Flexistipes sinusarabici</name>
    <dbReference type="NCBI Taxonomy" id="2352"/>
    <lineage>
        <taxon>Bacteria</taxon>
        <taxon>Pseudomonadati</taxon>
        <taxon>Deferribacterota</taxon>
        <taxon>Deferribacteres</taxon>
        <taxon>Deferribacterales</taxon>
        <taxon>Flexistipitaceae</taxon>
        <taxon>Flexistipes</taxon>
    </lineage>
</organism>
<sequence length="58" mass="7282">RYAINCDKIKNELGWQQKMSFEEGLRKTVKWYLDNREWVETIRSGEYKKWLKKNYSHR</sequence>
<dbReference type="SUPFAM" id="SSF51735">
    <property type="entry name" value="NAD(P)-binding Rossmann-fold domains"/>
    <property type="match status" value="1"/>
</dbReference>
<proteinExistence type="predicted"/>
<evidence type="ECO:0000313" key="2">
    <source>
        <dbReference type="Proteomes" id="UP000323337"/>
    </source>
</evidence>
<gene>
    <name evidence="1" type="ORF">FXF49_06665</name>
</gene>
<dbReference type="Gene3D" id="3.90.25.10">
    <property type="entry name" value="UDP-galactose 4-epimerase, domain 1"/>
    <property type="match status" value="1"/>
</dbReference>
<name>A0A5D0MPD2_FLESI</name>
<accession>A0A5D0MPD2</accession>
<dbReference type="AlphaFoldDB" id="A0A5D0MPD2"/>
<comment type="caution">
    <text evidence="1">The sequence shown here is derived from an EMBL/GenBank/DDBJ whole genome shotgun (WGS) entry which is preliminary data.</text>
</comment>
<reference evidence="1 2" key="1">
    <citation type="submission" date="2019-08" db="EMBL/GenBank/DDBJ databases">
        <title>Genomic characterization of a novel candidate phylum (ARYD3) from a high temperature, high salinity tertiary oil reservoir in north central Oklahoma, USA.</title>
        <authorList>
            <person name="Youssef N.H."/>
            <person name="Yadav A."/>
            <person name="Elshahed M.S."/>
        </authorList>
    </citation>
    <scope>NUCLEOTIDE SEQUENCE [LARGE SCALE GENOMIC DNA]</scope>
    <source>
        <strain evidence="1">ARYD1</strain>
    </source>
</reference>
<feature type="non-terminal residue" evidence="1">
    <location>
        <position position="1"/>
    </location>
</feature>
<dbReference type="InterPro" id="IPR036291">
    <property type="entry name" value="NAD(P)-bd_dom_sf"/>
</dbReference>
<evidence type="ECO:0000313" key="1">
    <source>
        <dbReference type="EMBL" id="TYB33371.1"/>
    </source>
</evidence>
<dbReference type="Proteomes" id="UP000323337">
    <property type="component" value="Unassembled WGS sequence"/>
</dbReference>